<keyword evidence="3" id="KW-0804">Transcription</keyword>
<dbReference type="PANTHER" id="PTHR44688:SF16">
    <property type="entry name" value="DNA-BINDING TRANSCRIPTIONAL ACTIVATOR DEVR_DOSR"/>
    <property type="match status" value="1"/>
</dbReference>
<protein>
    <recommendedName>
        <fullName evidence="4">HTH luxR-type domain-containing protein</fullName>
    </recommendedName>
</protein>
<dbReference type="SUPFAM" id="SSF46894">
    <property type="entry name" value="C-terminal effector domain of the bipartite response regulators"/>
    <property type="match status" value="1"/>
</dbReference>
<name>A0ABN3C470_9ACTN</name>
<proteinExistence type="predicted"/>
<evidence type="ECO:0000256" key="1">
    <source>
        <dbReference type="ARBA" id="ARBA00023015"/>
    </source>
</evidence>
<keyword evidence="1" id="KW-0805">Transcription regulation</keyword>
<dbReference type="PRINTS" id="PR00038">
    <property type="entry name" value="HTHLUXR"/>
</dbReference>
<dbReference type="PANTHER" id="PTHR44688">
    <property type="entry name" value="DNA-BINDING TRANSCRIPTIONAL ACTIVATOR DEVR_DOSR"/>
    <property type="match status" value="1"/>
</dbReference>
<feature type="domain" description="HTH luxR-type" evidence="4">
    <location>
        <begin position="16"/>
        <end position="80"/>
    </location>
</feature>
<sequence length="80" mass="8392">MVLVIEPAAPADLALMVAQSYGLTAREFEIAQLVARGLATAEISEELFISPHTVRGHLKAVFGKAGISSRGELVALLFAG</sequence>
<keyword evidence="6" id="KW-1185">Reference proteome</keyword>
<comment type="caution">
    <text evidence="5">The sequence shown here is derived from an EMBL/GenBank/DDBJ whole genome shotgun (WGS) entry which is preliminary data.</text>
</comment>
<dbReference type="CDD" id="cd06170">
    <property type="entry name" value="LuxR_C_like"/>
    <property type="match status" value="1"/>
</dbReference>
<dbReference type="Pfam" id="PF00196">
    <property type="entry name" value="GerE"/>
    <property type="match status" value="1"/>
</dbReference>
<evidence type="ECO:0000256" key="2">
    <source>
        <dbReference type="ARBA" id="ARBA00023125"/>
    </source>
</evidence>
<dbReference type="InterPro" id="IPR016032">
    <property type="entry name" value="Sig_transdc_resp-reg_C-effctor"/>
</dbReference>
<organism evidence="5 6">
    <name type="scientific">Nonomuraea monospora</name>
    <dbReference type="NCBI Taxonomy" id="568818"/>
    <lineage>
        <taxon>Bacteria</taxon>
        <taxon>Bacillati</taxon>
        <taxon>Actinomycetota</taxon>
        <taxon>Actinomycetes</taxon>
        <taxon>Streptosporangiales</taxon>
        <taxon>Streptosporangiaceae</taxon>
        <taxon>Nonomuraea</taxon>
    </lineage>
</organism>
<evidence type="ECO:0000313" key="6">
    <source>
        <dbReference type="Proteomes" id="UP001499843"/>
    </source>
</evidence>
<dbReference type="Proteomes" id="UP001499843">
    <property type="component" value="Unassembled WGS sequence"/>
</dbReference>
<gene>
    <name evidence="5" type="ORF">GCM10009850_001730</name>
</gene>
<keyword evidence="2" id="KW-0238">DNA-binding</keyword>
<evidence type="ECO:0000259" key="4">
    <source>
        <dbReference type="PROSITE" id="PS50043"/>
    </source>
</evidence>
<accession>A0ABN3C470</accession>
<dbReference type="SMART" id="SM00421">
    <property type="entry name" value="HTH_LUXR"/>
    <property type="match status" value="1"/>
</dbReference>
<dbReference type="PROSITE" id="PS00622">
    <property type="entry name" value="HTH_LUXR_1"/>
    <property type="match status" value="1"/>
</dbReference>
<dbReference type="PROSITE" id="PS50043">
    <property type="entry name" value="HTH_LUXR_2"/>
    <property type="match status" value="1"/>
</dbReference>
<evidence type="ECO:0000313" key="5">
    <source>
        <dbReference type="EMBL" id="GAA2204093.1"/>
    </source>
</evidence>
<dbReference type="EMBL" id="BAAAQX010000001">
    <property type="protein sequence ID" value="GAA2204093.1"/>
    <property type="molecule type" value="Genomic_DNA"/>
</dbReference>
<dbReference type="InterPro" id="IPR036388">
    <property type="entry name" value="WH-like_DNA-bd_sf"/>
</dbReference>
<reference evidence="5 6" key="1">
    <citation type="journal article" date="2019" name="Int. J. Syst. Evol. Microbiol.">
        <title>The Global Catalogue of Microorganisms (GCM) 10K type strain sequencing project: providing services to taxonomists for standard genome sequencing and annotation.</title>
        <authorList>
            <consortium name="The Broad Institute Genomics Platform"/>
            <consortium name="The Broad Institute Genome Sequencing Center for Infectious Disease"/>
            <person name="Wu L."/>
            <person name="Ma J."/>
        </authorList>
    </citation>
    <scope>NUCLEOTIDE SEQUENCE [LARGE SCALE GENOMIC DNA]</scope>
    <source>
        <strain evidence="5 6">JCM 16114</strain>
    </source>
</reference>
<dbReference type="InterPro" id="IPR000792">
    <property type="entry name" value="Tscrpt_reg_LuxR_C"/>
</dbReference>
<dbReference type="Gene3D" id="1.10.10.10">
    <property type="entry name" value="Winged helix-like DNA-binding domain superfamily/Winged helix DNA-binding domain"/>
    <property type="match status" value="1"/>
</dbReference>
<evidence type="ECO:0000256" key="3">
    <source>
        <dbReference type="ARBA" id="ARBA00023163"/>
    </source>
</evidence>